<dbReference type="OrthoDB" id="8124016at2759"/>
<dbReference type="PROSITE" id="PS50808">
    <property type="entry name" value="ZF_BED"/>
    <property type="match status" value="1"/>
</dbReference>
<dbReference type="InterPro" id="IPR052035">
    <property type="entry name" value="ZnF_BED_domain_contain"/>
</dbReference>
<evidence type="ECO:0000256" key="8">
    <source>
        <dbReference type="PROSITE-ProRule" id="PRU00027"/>
    </source>
</evidence>
<evidence type="ECO:0000259" key="10">
    <source>
        <dbReference type="PROSITE" id="PS50808"/>
    </source>
</evidence>
<keyword evidence="7" id="KW-0539">Nucleus</keyword>
<comment type="caution">
    <text evidence="11">The sequence shown here is derived from an EMBL/GenBank/DDBJ whole genome shotgun (WGS) entry which is preliminary data.</text>
</comment>
<dbReference type="AlphaFoldDB" id="A0A8S3X8M5"/>
<feature type="domain" description="BED-type" evidence="10">
    <location>
        <begin position="11"/>
        <end position="63"/>
    </location>
</feature>
<protein>
    <submittedName>
        <fullName evidence="11">(apollo) hypothetical protein</fullName>
    </submittedName>
</protein>
<evidence type="ECO:0000313" key="11">
    <source>
        <dbReference type="EMBL" id="CAG5009721.1"/>
    </source>
</evidence>
<dbReference type="PANTHER" id="PTHR46481:SF10">
    <property type="entry name" value="ZINC FINGER BED DOMAIN-CONTAINING PROTEIN 39"/>
    <property type="match status" value="1"/>
</dbReference>
<dbReference type="SMART" id="SM00614">
    <property type="entry name" value="ZnF_BED"/>
    <property type="match status" value="1"/>
</dbReference>
<evidence type="ECO:0000256" key="2">
    <source>
        <dbReference type="ARBA" id="ARBA00022723"/>
    </source>
</evidence>
<keyword evidence="5" id="KW-0805">Transcription regulation</keyword>
<dbReference type="GO" id="GO:0005634">
    <property type="term" value="C:nucleus"/>
    <property type="evidence" value="ECO:0007669"/>
    <property type="project" value="UniProtKB-SubCell"/>
</dbReference>
<proteinExistence type="predicted"/>
<dbReference type="GO" id="GO:0003677">
    <property type="term" value="F:DNA binding"/>
    <property type="evidence" value="ECO:0007669"/>
    <property type="project" value="InterPro"/>
</dbReference>
<keyword evidence="6" id="KW-0804">Transcription</keyword>
<dbReference type="GO" id="GO:0008270">
    <property type="term" value="F:zinc ion binding"/>
    <property type="evidence" value="ECO:0007669"/>
    <property type="project" value="UniProtKB-KW"/>
</dbReference>
<feature type="compositionally biased region" description="Polar residues" evidence="9">
    <location>
        <begin position="92"/>
        <end position="106"/>
    </location>
</feature>
<evidence type="ECO:0000256" key="9">
    <source>
        <dbReference type="SAM" id="MobiDB-lite"/>
    </source>
</evidence>
<keyword evidence="2" id="KW-0479">Metal-binding</keyword>
<keyword evidence="4" id="KW-0862">Zinc</keyword>
<reference evidence="11" key="1">
    <citation type="submission" date="2021-04" db="EMBL/GenBank/DDBJ databases">
        <authorList>
            <person name="Tunstrom K."/>
        </authorList>
    </citation>
    <scope>NUCLEOTIDE SEQUENCE</scope>
</reference>
<organism evidence="11 12">
    <name type="scientific">Parnassius apollo</name>
    <name type="common">Apollo butterfly</name>
    <name type="synonym">Papilio apollo</name>
    <dbReference type="NCBI Taxonomy" id="110799"/>
    <lineage>
        <taxon>Eukaryota</taxon>
        <taxon>Metazoa</taxon>
        <taxon>Ecdysozoa</taxon>
        <taxon>Arthropoda</taxon>
        <taxon>Hexapoda</taxon>
        <taxon>Insecta</taxon>
        <taxon>Pterygota</taxon>
        <taxon>Neoptera</taxon>
        <taxon>Endopterygota</taxon>
        <taxon>Lepidoptera</taxon>
        <taxon>Glossata</taxon>
        <taxon>Ditrysia</taxon>
        <taxon>Papilionoidea</taxon>
        <taxon>Papilionidae</taxon>
        <taxon>Parnassiinae</taxon>
        <taxon>Parnassini</taxon>
        <taxon>Parnassius</taxon>
        <taxon>Parnassius</taxon>
    </lineage>
</organism>
<accession>A0A8S3X8M5</accession>
<sequence>MSANIVYKDYESVSEVWKYFLRAENGLSAKCKLCKKILKTKDRSPRGLHVHLISIHKIDTKTKNVISPPPLTLPPPSSNTGATNQNMELVTASASTSNVSPESPGSSAPVPPARKKRQKITDHFLPVEDTSMEKKISRMVAKDGLPFRVFCTSTDMRNLFNSSGHKLPMSPNTIKLIVMNYGMTLKMKIMRELAQLKENDHRFTLTCDEWTSSMNKRYMNVNVHTFLNGNTMFWNLGLIRVFGSMPAESGLCYAHGVQLGIIDTIYKKQTDVEEPVIESENEENDDEIPLEMDEISSTGSGLEDDVFHCSMPRTEVYLDAEYAGIIEKVRKLVKLFKRSPTKNDTLQIYVKQEFGKDIKLQLDCKTRWSSLADMISTFIRIKLCVSKALIDLSLEADPNYCLNAEEHAVLANLDKAFQPVKLAVEVLCRQDTDLAIAETTLRFMIRKLEELKTPLAEKLAGSLRKRIVERRTNLTACLLYIRDPAKYQADKEEFAKDETFKLPPKNVIRTEIKSLIERLHPQYNLTNSQTETNSDPSWSIASTSAATANDIAEFEDDDNEQLSSLSEIRKSISLQEELQETLTAAFKEPRDRKLTTNSLEALIKRK</sequence>
<evidence type="ECO:0000256" key="7">
    <source>
        <dbReference type="ARBA" id="ARBA00023242"/>
    </source>
</evidence>
<evidence type="ECO:0000256" key="4">
    <source>
        <dbReference type="ARBA" id="ARBA00022833"/>
    </source>
</evidence>
<dbReference type="Proteomes" id="UP000691718">
    <property type="component" value="Unassembled WGS sequence"/>
</dbReference>
<evidence type="ECO:0000256" key="5">
    <source>
        <dbReference type="ARBA" id="ARBA00023015"/>
    </source>
</evidence>
<evidence type="ECO:0000256" key="1">
    <source>
        <dbReference type="ARBA" id="ARBA00004123"/>
    </source>
</evidence>
<evidence type="ECO:0000313" key="12">
    <source>
        <dbReference type="Proteomes" id="UP000691718"/>
    </source>
</evidence>
<name>A0A8S3X8M5_PARAO</name>
<dbReference type="InterPro" id="IPR003656">
    <property type="entry name" value="Znf_BED"/>
</dbReference>
<keyword evidence="3 8" id="KW-0863">Zinc-finger</keyword>
<dbReference type="Pfam" id="PF02892">
    <property type="entry name" value="zf-BED"/>
    <property type="match status" value="1"/>
</dbReference>
<comment type="subcellular location">
    <subcellularLocation>
        <location evidence="1">Nucleus</location>
    </subcellularLocation>
</comment>
<feature type="region of interest" description="Disordered" evidence="9">
    <location>
        <begin position="92"/>
        <end position="118"/>
    </location>
</feature>
<dbReference type="EMBL" id="CAJQZP010001030">
    <property type="protein sequence ID" value="CAG5009721.1"/>
    <property type="molecule type" value="Genomic_DNA"/>
</dbReference>
<evidence type="ECO:0000256" key="3">
    <source>
        <dbReference type="ARBA" id="ARBA00022771"/>
    </source>
</evidence>
<dbReference type="PANTHER" id="PTHR46481">
    <property type="entry name" value="ZINC FINGER BED DOMAIN-CONTAINING PROTEIN 4"/>
    <property type="match status" value="1"/>
</dbReference>
<evidence type="ECO:0000256" key="6">
    <source>
        <dbReference type="ARBA" id="ARBA00023163"/>
    </source>
</evidence>
<keyword evidence="12" id="KW-1185">Reference proteome</keyword>
<gene>
    <name evidence="11" type="ORF">PAPOLLO_LOCUS15276</name>
</gene>